<feature type="transmembrane region" description="Helical" evidence="1">
    <location>
        <begin position="6"/>
        <end position="25"/>
    </location>
</feature>
<organism evidence="2">
    <name type="scientific">Lepeophtheirus salmonis</name>
    <name type="common">Salmon louse</name>
    <name type="synonym">Caligus salmonis</name>
    <dbReference type="NCBI Taxonomy" id="72036"/>
    <lineage>
        <taxon>Eukaryota</taxon>
        <taxon>Metazoa</taxon>
        <taxon>Ecdysozoa</taxon>
        <taxon>Arthropoda</taxon>
        <taxon>Crustacea</taxon>
        <taxon>Multicrustacea</taxon>
        <taxon>Hexanauplia</taxon>
        <taxon>Copepoda</taxon>
        <taxon>Siphonostomatoida</taxon>
        <taxon>Caligidae</taxon>
        <taxon>Lepeophtheirus</taxon>
    </lineage>
</organism>
<protein>
    <submittedName>
        <fullName evidence="2">Uncharacterized protein</fullName>
    </submittedName>
</protein>
<proteinExistence type="predicted"/>
<dbReference type="EMBL" id="HACA01033311">
    <property type="protein sequence ID" value="CDW50672.1"/>
    <property type="molecule type" value="Transcribed_RNA"/>
</dbReference>
<keyword evidence="1" id="KW-0472">Membrane</keyword>
<sequence length="83" mass="9458">MLSLPVCLFIYVCLCTYLISLYISASSSRVILQLSGFVLLGKEAVKHSNRVVGFQKVEEIVDFVNIKFRLFLSYSRVHPPTPY</sequence>
<keyword evidence="1" id="KW-0812">Transmembrane</keyword>
<accession>A0A0K2VKD0</accession>
<evidence type="ECO:0000256" key="1">
    <source>
        <dbReference type="SAM" id="Phobius"/>
    </source>
</evidence>
<reference evidence="2" key="1">
    <citation type="submission" date="2014-05" db="EMBL/GenBank/DDBJ databases">
        <authorList>
            <person name="Chronopoulou M."/>
        </authorList>
    </citation>
    <scope>NUCLEOTIDE SEQUENCE</scope>
    <source>
        <tissue evidence="2">Whole organism</tissue>
    </source>
</reference>
<dbReference type="AlphaFoldDB" id="A0A0K2VKD0"/>
<evidence type="ECO:0000313" key="2">
    <source>
        <dbReference type="EMBL" id="CDW50672.1"/>
    </source>
</evidence>
<keyword evidence="1" id="KW-1133">Transmembrane helix</keyword>
<name>A0A0K2VKD0_LEPSM</name>